<feature type="chain" id="PRO_5034570241" description="Ecp2 effector protein domain-containing protein" evidence="2">
    <location>
        <begin position="20"/>
        <end position="189"/>
    </location>
</feature>
<evidence type="ECO:0000313" key="3">
    <source>
        <dbReference type="EMBL" id="KAF9697625.1"/>
    </source>
</evidence>
<proteinExistence type="predicted"/>
<evidence type="ECO:0000256" key="1">
    <source>
        <dbReference type="SAM" id="MobiDB-lite"/>
    </source>
</evidence>
<feature type="region of interest" description="Disordered" evidence="1">
    <location>
        <begin position="156"/>
        <end position="189"/>
    </location>
</feature>
<protein>
    <recommendedName>
        <fullName evidence="5">Ecp2 effector protein domain-containing protein</fullName>
    </recommendedName>
</protein>
<evidence type="ECO:0000256" key="2">
    <source>
        <dbReference type="SAM" id="SignalP"/>
    </source>
</evidence>
<organism evidence="3 4">
    <name type="scientific">Ascochyta lentis</name>
    <dbReference type="NCBI Taxonomy" id="205686"/>
    <lineage>
        <taxon>Eukaryota</taxon>
        <taxon>Fungi</taxon>
        <taxon>Dikarya</taxon>
        <taxon>Ascomycota</taxon>
        <taxon>Pezizomycotina</taxon>
        <taxon>Dothideomycetes</taxon>
        <taxon>Pleosporomycetidae</taxon>
        <taxon>Pleosporales</taxon>
        <taxon>Pleosporineae</taxon>
        <taxon>Didymellaceae</taxon>
        <taxon>Ascochyta</taxon>
    </lineage>
</organism>
<accession>A0A8H7J6S4</accession>
<reference evidence="3" key="1">
    <citation type="submission" date="2018-12" db="EMBL/GenBank/DDBJ databases">
        <authorList>
            <person name="Syme R.A."/>
            <person name="Farfan-Caceres L."/>
            <person name="Lichtenzveig J."/>
        </authorList>
    </citation>
    <scope>NUCLEOTIDE SEQUENCE</scope>
    <source>
        <strain evidence="3">Al4</strain>
    </source>
</reference>
<name>A0A8H7J6S4_9PLEO</name>
<dbReference type="AlphaFoldDB" id="A0A8H7J6S4"/>
<gene>
    <name evidence="3" type="ORF">EKO04_004481</name>
</gene>
<comment type="caution">
    <text evidence="3">The sequence shown here is derived from an EMBL/GenBank/DDBJ whole genome shotgun (WGS) entry which is preliminary data.</text>
</comment>
<dbReference type="EMBL" id="RZGK01000007">
    <property type="protein sequence ID" value="KAF9697625.1"/>
    <property type="molecule type" value="Genomic_DNA"/>
</dbReference>
<evidence type="ECO:0000313" key="4">
    <source>
        <dbReference type="Proteomes" id="UP000651452"/>
    </source>
</evidence>
<sequence length="189" mass="20948">MALFLTSALLALSAFTANAYPHPEPAWTHNVEPTNTTLSARAEKGICTTQDLPTESSYKTAYEAFCNKFVPGEGILSVGDDDLVGTVLIQNNVGADLPWVFKVSSWVLGGDVSYSLTRDMCMTKFREVVEGEDAKLGVNYCFVDTLQGVKLVKGGTVKHHPRPRQSYDYGKFETRKRKGKFDRSKEKEV</sequence>
<keyword evidence="4" id="KW-1185">Reference proteome</keyword>
<keyword evidence="2" id="KW-0732">Signal</keyword>
<dbReference type="OrthoDB" id="3792144at2759"/>
<dbReference type="Proteomes" id="UP000651452">
    <property type="component" value="Unassembled WGS sequence"/>
</dbReference>
<reference evidence="3" key="2">
    <citation type="submission" date="2020-09" db="EMBL/GenBank/DDBJ databases">
        <title>Reference genome assembly for Australian Ascochyta lentis isolate Al4.</title>
        <authorList>
            <person name="Lee R.C."/>
            <person name="Farfan-Caceres L.M."/>
            <person name="Debler J.W."/>
            <person name="Williams A.H."/>
            <person name="Henares B.M."/>
        </authorList>
    </citation>
    <scope>NUCLEOTIDE SEQUENCE</scope>
    <source>
        <strain evidence="3">Al4</strain>
    </source>
</reference>
<evidence type="ECO:0008006" key="5">
    <source>
        <dbReference type="Google" id="ProtNLM"/>
    </source>
</evidence>
<feature type="signal peptide" evidence="2">
    <location>
        <begin position="1"/>
        <end position="19"/>
    </location>
</feature>